<comment type="caution">
    <text evidence="1">The sequence shown here is derived from an EMBL/GenBank/DDBJ whole genome shotgun (WGS) entry which is preliminary data.</text>
</comment>
<reference evidence="1 2" key="1">
    <citation type="journal article" date="2015" name="Nature">
        <title>rRNA introns, odd ribosomes, and small enigmatic genomes across a large radiation of phyla.</title>
        <authorList>
            <person name="Brown C.T."/>
            <person name="Hug L.A."/>
            <person name="Thomas B.C."/>
            <person name="Sharon I."/>
            <person name="Castelle C.J."/>
            <person name="Singh A."/>
            <person name="Wilkins M.J."/>
            <person name="Williams K.H."/>
            <person name="Banfield J.F."/>
        </authorList>
    </citation>
    <scope>NUCLEOTIDE SEQUENCE [LARGE SCALE GENOMIC DNA]</scope>
</reference>
<proteinExistence type="predicted"/>
<accession>A0A0G1J867</accession>
<sequence length="111" mass="11948">MSLPKQLVFVILVLASLFLGKSVAVDLSDAELPILGNTEDVPNSQNADEGLDDAEKTNEYVSWYLNGVIGRAESGEDVDLNKAVNFSGPLKKLLPRPSNIKPRLPQSIKGG</sequence>
<organism evidence="1 2">
    <name type="scientific">Candidatus Curtissbacteria bacterium GW2011_GWC1_44_33</name>
    <dbReference type="NCBI Taxonomy" id="1618413"/>
    <lineage>
        <taxon>Bacteria</taxon>
        <taxon>Candidatus Curtissiibacteriota</taxon>
    </lineage>
</organism>
<dbReference type="EMBL" id="LCIZ01000008">
    <property type="protein sequence ID" value="KKT67480.1"/>
    <property type="molecule type" value="Genomic_DNA"/>
</dbReference>
<evidence type="ECO:0000313" key="2">
    <source>
        <dbReference type="Proteomes" id="UP000033901"/>
    </source>
</evidence>
<dbReference type="AlphaFoldDB" id="A0A0G1J867"/>
<protein>
    <submittedName>
        <fullName evidence="1">Uncharacterized protein</fullName>
    </submittedName>
</protein>
<name>A0A0G1J867_9BACT</name>
<evidence type="ECO:0000313" key="1">
    <source>
        <dbReference type="EMBL" id="KKT67480.1"/>
    </source>
</evidence>
<dbReference type="Proteomes" id="UP000033901">
    <property type="component" value="Unassembled WGS sequence"/>
</dbReference>
<gene>
    <name evidence="1" type="ORF">UW61_C0008G0008</name>
</gene>